<feature type="signal peptide" evidence="10">
    <location>
        <begin position="1"/>
        <end position="27"/>
    </location>
</feature>
<feature type="region of interest" description="Disordered" evidence="8">
    <location>
        <begin position="549"/>
        <end position="870"/>
    </location>
</feature>
<evidence type="ECO:0000256" key="9">
    <source>
        <dbReference type="SAM" id="Phobius"/>
    </source>
</evidence>
<feature type="disulfide bond" evidence="5">
    <location>
        <begin position="264"/>
        <end position="281"/>
    </location>
</feature>
<evidence type="ECO:0000256" key="8">
    <source>
        <dbReference type="SAM" id="MobiDB-lite"/>
    </source>
</evidence>
<dbReference type="SMART" id="SM00179">
    <property type="entry name" value="EGF_CA"/>
    <property type="match status" value="3"/>
</dbReference>
<keyword evidence="7 10" id="KW-0732">Signal</keyword>
<keyword evidence="7 9" id="KW-1133">Transmembrane helix</keyword>
<sequence>MARRRGSSVQWSLLGAVTLCCMQACLGGGYIEVDFERYRHNCDEDGLFGSSCDPMFTFCLSRPRETPSINICHYGKTGESGHYQDRSEIYFDNNIRGIVNPWSVTFTTLKEPTIMLVIRTRDDDILGGDDHMATWGTNLTETIQASRSTAKWKSHSSKYFSHEMRFKIRIFCDADFYTSNCDVQCLAQDSDSGHYVCNPKNGTKICLAGWKGENCDEDINECELGYCQRGTCENSQGDYFCHCPVYYTGKNCTQMENPCDSKPCVNNATCYSSIGSVSYTCNCTEGWEGQNCQDRVSPCVSDPCLNGGTCVSSANSTVFNCTCPSDYAGDICNDTASTGGTGDTGGGKTDRQTSSEEDFPLWIIVLICILLLVILVVVIVCVAIMRRRKRKQAHANVGLPPPQTVVVFGGDNLSFENTMYNDVHRNGTSTLPANGIPPTTPSDDDLFNPVKPAFCVDSDESEEEGAVGGHHDMDVDGYVQPSKTKPSGKKGNTGESSEEPRTRLETRPNERAQNNPYADFRALGQAPEKQQQEEVHYHDLDEMAMAIKKDKFVDDDDEDFDDLSDDSDLSAPPPFGEDTVSSHYSDLPRNTPKNSLRLRSADWDSLDPPPPPPPRNDESPSYSTPVKLRDDVFPLPPPEPTYSEPRSDVRDQATPPPSLTPPTENAYADIPTNTPKPRDPFAEGIPEDDDVDVDARLPDISGYATPNSSWHRNVVALSSDGSPYDSPPNGRPSSNGSEYDSPRPSHSMGRPAPRPPITAPKPPSRSISAGKKGLAYDDVDVTTDRKFNEAPQDEENDDTASTASLPIAPPPPIGSETPPTDSQNMGIPTELGSHYRPISVREGFSLDSENFEEDVSEDAETAPETSKPAIKGLYLQNHAFSNA</sequence>
<keyword evidence="7 9" id="KW-0472">Membrane</keyword>
<dbReference type="Pfam" id="PF00008">
    <property type="entry name" value="EGF"/>
    <property type="match status" value="1"/>
</dbReference>
<dbReference type="PROSITE" id="PS50026">
    <property type="entry name" value="EGF_3"/>
    <property type="match status" value="3"/>
</dbReference>
<comment type="caution">
    <text evidence="5">Lacks conserved residue(s) required for the propagation of feature annotation.</text>
</comment>
<evidence type="ECO:0000259" key="12">
    <source>
        <dbReference type="PROSITE" id="PS51051"/>
    </source>
</evidence>
<evidence type="ECO:0000259" key="11">
    <source>
        <dbReference type="PROSITE" id="PS50026"/>
    </source>
</evidence>
<dbReference type="InterPro" id="IPR000152">
    <property type="entry name" value="EGF-type_Asp/Asn_hydroxyl_site"/>
</dbReference>
<organism evidence="13 14">
    <name type="scientific">Aplysia californica</name>
    <name type="common">California sea hare</name>
    <dbReference type="NCBI Taxonomy" id="6500"/>
    <lineage>
        <taxon>Eukaryota</taxon>
        <taxon>Metazoa</taxon>
        <taxon>Spiralia</taxon>
        <taxon>Lophotrochozoa</taxon>
        <taxon>Mollusca</taxon>
        <taxon>Gastropoda</taxon>
        <taxon>Heterobranchia</taxon>
        <taxon>Euthyneura</taxon>
        <taxon>Tectipleura</taxon>
        <taxon>Aplysiida</taxon>
        <taxon>Aplysioidea</taxon>
        <taxon>Aplysiidae</taxon>
        <taxon>Aplysia</taxon>
    </lineage>
</organism>
<keyword evidence="13" id="KW-1185">Reference proteome</keyword>
<keyword evidence="3 7" id="KW-0677">Repeat</keyword>
<accession>A0ABM0K1J1</accession>
<keyword evidence="7 9" id="KW-0812">Transmembrane</keyword>
<dbReference type="PROSITE" id="PS00022">
    <property type="entry name" value="EGF_1"/>
    <property type="match status" value="3"/>
</dbReference>
<keyword evidence="1 7" id="KW-0217">Developmental protein</keyword>
<evidence type="ECO:0000256" key="4">
    <source>
        <dbReference type="ARBA" id="ARBA00023157"/>
    </source>
</evidence>
<feature type="compositionally biased region" description="Acidic residues" evidence="8">
    <location>
        <begin position="553"/>
        <end position="568"/>
    </location>
</feature>
<dbReference type="RefSeq" id="XP_005106589.2">
    <property type="nucleotide sequence ID" value="XM_005106532.3"/>
</dbReference>
<dbReference type="Gene3D" id="2.10.25.140">
    <property type="match status" value="1"/>
</dbReference>
<dbReference type="PROSITE" id="PS51051">
    <property type="entry name" value="DSL"/>
    <property type="match status" value="1"/>
</dbReference>
<dbReference type="InterPro" id="IPR051830">
    <property type="entry name" value="NOTCH_homolog"/>
</dbReference>
<dbReference type="InterPro" id="IPR001774">
    <property type="entry name" value="DSL"/>
</dbReference>
<feature type="disulfide bond" evidence="5">
    <location>
        <begin position="243"/>
        <end position="252"/>
    </location>
</feature>
<evidence type="ECO:0000313" key="14">
    <source>
        <dbReference type="RefSeq" id="XP_005106589.2"/>
    </source>
</evidence>
<dbReference type="InterPro" id="IPR018097">
    <property type="entry name" value="EGF_Ca-bd_CS"/>
</dbReference>
<evidence type="ECO:0000256" key="5">
    <source>
        <dbReference type="PROSITE-ProRule" id="PRU00076"/>
    </source>
</evidence>
<dbReference type="PROSITE" id="PS01187">
    <property type="entry name" value="EGF_CA"/>
    <property type="match status" value="1"/>
</dbReference>
<evidence type="ECO:0000256" key="3">
    <source>
        <dbReference type="ARBA" id="ARBA00022737"/>
    </source>
</evidence>
<gene>
    <name evidence="14" type="primary">LOC101849874</name>
</gene>
<feature type="disulfide bond" evidence="5">
    <location>
        <begin position="222"/>
        <end position="232"/>
    </location>
</feature>
<comment type="subcellular location">
    <subcellularLocation>
        <location evidence="7">Membrane</location>
        <topology evidence="7">Single-pass type I membrane protein</topology>
    </subcellularLocation>
</comment>
<feature type="domain" description="EGF-like" evidence="11">
    <location>
        <begin position="255"/>
        <end position="293"/>
    </location>
</feature>
<keyword evidence="4 5" id="KW-1015">Disulfide bond</keyword>
<evidence type="ECO:0000256" key="7">
    <source>
        <dbReference type="RuleBase" id="RU280815"/>
    </source>
</evidence>
<evidence type="ECO:0000256" key="2">
    <source>
        <dbReference type="ARBA" id="ARBA00022536"/>
    </source>
</evidence>
<dbReference type="PROSITE" id="PS01186">
    <property type="entry name" value="EGF_2"/>
    <property type="match status" value="1"/>
</dbReference>
<proteinExistence type="predicted"/>
<feature type="compositionally biased region" description="Acidic residues" evidence="8">
    <location>
        <begin position="849"/>
        <end position="861"/>
    </location>
</feature>
<protein>
    <recommendedName>
        <fullName evidence="7">Delta-like protein</fullName>
    </recommendedName>
</protein>
<reference evidence="14" key="1">
    <citation type="submission" date="2025-08" db="UniProtKB">
        <authorList>
            <consortium name="RefSeq"/>
        </authorList>
    </citation>
    <scope>IDENTIFICATION</scope>
</reference>
<dbReference type="InterPro" id="IPR001881">
    <property type="entry name" value="EGF-like_Ca-bd_dom"/>
</dbReference>
<dbReference type="Proteomes" id="UP000694888">
    <property type="component" value="Unplaced"/>
</dbReference>
<feature type="disulfide bond" evidence="5">
    <location>
        <begin position="323"/>
        <end position="332"/>
    </location>
</feature>
<dbReference type="GeneID" id="101849874"/>
<feature type="domain" description="DSL" evidence="12">
    <location>
        <begin position="170"/>
        <end position="215"/>
    </location>
</feature>
<feature type="region of interest" description="Disordered" evidence="8">
    <location>
        <begin position="429"/>
        <end position="516"/>
    </location>
</feature>
<comment type="function">
    <text evidence="7">Putative Notch ligand involved in the mediation of Notch signaling.</text>
</comment>
<feature type="disulfide bond" evidence="5">
    <location>
        <begin position="304"/>
        <end position="321"/>
    </location>
</feature>
<evidence type="ECO:0000256" key="1">
    <source>
        <dbReference type="ARBA" id="ARBA00022473"/>
    </source>
</evidence>
<name>A0ABM0K1J1_APLCA</name>
<dbReference type="PANTHER" id="PTHR24033:SF151">
    <property type="entry name" value="NOTCH 2"/>
    <property type="match status" value="1"/>
</dbReference>
<dbReference type="Gene3D" id="2.10.25.10">
    <property type="entry name" value="Laminin"/>
    <property type="match status" value="3"/>
</dbReference>
<feature type="disulfide bond" evidence="5">
    <location>
        <begin position="283"/>
        <end position="292"/>
    </location>
</feature>
<dbReference type="SMART" id="SM00181">
    <property type="entry name" value="EGF"/>
    <property type="match status" value="3"/>
</dbReference>
<feature type="disulfide bond" evidence="6">
    <location>
        <begin position="206"/>
        <end position="215"/>
    </location>
</feature>
<evidence type="ECO:0000313" key="13">
    <source>
        <dbReference type="Proteomes" id="UP000694888"/>
    </source>
</evidence>
<dbReference type="Pfam" id="PF01414">
    <property type="entry name" value="DSL"/>
    <property type="match status" value="1"/>
</dbReference>
<dbReference type="CDD" id="cd00054">
    <property type="entry name" value="EGF_CA"/>
    <property type="match status" value="3"/>
</dbReference>
<feature type="chain" id="PRO_5045430929" description="Delta-like protein" evidence="10">
    <location>
        <begin position="28"/>
        <end position="883"/>
    </location>
</feature>
<feature type="domain" description="EGF-like" evidence="11">
    <location>
        <begin position="218"/>
        <end position="253"/>
    </location>
</feature>
<evidence type="ECO:0000256" key="6">
    <source>
        <dbReference type="PROSITE-ProRule" id="PRU00377"/>
    </source>
</evidence>
<dbReference type="SUPFAM" id="SSF57196">
    <property type="entry name" value="EGF/Laminin"/>
    <property type="match status" value="3"/>
</dbReference>
<keyword evidence="2 5" id="KW-0245">EGF-like domain</keyword>
<dbReference type="PANTHER" id="PTHR24033">
    <property type="entry name" value="EGF-LIKE DOMAIN-CONTAINING PROTEIN"/>
    <property type="match status" value="1"/>
</dbReference>
<feature type="compositionally biased region" description="Pro residues" evidence="8">
    <location>
        <begin position="752"/>
        <end position="763"/>
    </location>
</feature>
<feature type="transmembrane region" description="Helical" evidence="9">
    <location>
        <begin position="359"/>
        <end position="384"/>
    </location>
</feature>
<dbReference type="InterPro" id="IPR013032">
    <property type="entry name" value="EGF-like_CS"/>
</dbReference>
<feature type="domain" description="EGF-like" evidence="11">
    <location>
        <begin position="295"/>
        <end position="333"/>
    </location>
</feature>
<dbReference type="PROSITE" id="PS00010">
    <property type="entry name" value="ASX_HYDROXYL"/>
    <property type="match status" value="1"/>
</dbReference>
<feature type="disulfide bond" evidence="6">
    <location>
        <begin position="185"/>
        <end position="197"/>
    </location>
</feature>
<feature type="compositionally biased region" description="Basic and acidic residues" evidence="8">
    <location>
        <begin position="498"/>
        <end position="510"/>
    </location>
</feature>
<dbReference type="SMART" id="SM00051">
    <property type="entry name" value="DSL"/>
    <property type="match status" value="1"/>
</dbReference>
<evidence type="ECO:0000256" key="10">
    <source>
        <dbReference type="SAM" id="SignalP"/>
    </source>
</evidence>
<dbReference type="Pfam" id="PF12661">
    <property type="entry name" value="hEGF"/>
    <property type="match status" value="1"/>
</dbReference>
<dbReference type="InterPro" id="IPR000742">
    <property type="entry name" value="EGF"/>
</dbReference>
<feature type="disulfide bond" evidence="6">
    <location>
        <begin position="172"/>
        <end position="181"/>
    </location>
</feature>